<dbReference type="Gene3D" id="1.20.5.170">
    <property type="match status" value="1"/>
</dbReference>
<comment type="caution">
    <text evidence="8">The sequence shown here is derived from an EMBL/GenBank/DDBJ whole genome shotgun (WGS) entry which is preliminary data.</text>
</comment>
<protein>
    <submittedName>
        <fullName evidence="8">K2C75 protein</fullName>
    </submittedName>
</protein>
<feature type="compositionally biased region" description="Low complexity" evidence="6">
    <location>
        <begin position="662"/>
        <end position="680"/>
    </location>
</feature>
<dbReference type="GO" id="GO:0031424">
    <property type="term" value="P:keratinization"/>
    <property type="evidence" value="ECO:0007669"/>
    <property type="project" value="TreeGrafter"/>
</dbReference>
<dbReference type="GO" id="GO:0045095">
    <property type="term" value="C:keratin filament"/>
    <property type="evidence" value="ECO:0007669"/>
    <property type="project" value="InterPro"/>
</dbReference>
<evidence type="ECO:0000313" key="9">
    <source>
        <dbReference type="Proteomes" id="UP000613066"/>
    </source>
</evidence>
<dbReference type="Proteomes" id="UP000613066">
    <property type="component" value="Unassembled WGS sequence"/>
</dbReference>
<keyword evidence="2 5" id="KW-0175">Coiled coil</keyword>
<dbReference type="PANTHER" id="PTHR45616">
    <property type="entry name" value="GATA-TYPE DOMAIN-CONTAINING PROTEIN"/>
    <property type="match status" value="1"/>
</dbReference>
<dbReference type="GO" id="GO:0005615">
    <property type="term" value="C:extracellular space"/>
    <property type="evidence" value="ECO:0007669"/>
    <property type="project" value="TreeGrafter"/>
</dbReference>
<dbReference type="Pfam" id="PF16208">
    <property type="entry name" value="Keratin_2_head"/>
    <property type="match status" value="1"/>
</dbReference>
<evidence type="ECO:0000256" key="5">
    <source>
        <dbReference type="SAM" id="Coils"/>
    </source>
</evidence>
<dbReference type="PROSITE" id="PS51842">
    <property type="entry name" value="IF_ROD_2"/>
    <property type="match status" value="1"/>
</dbReference>
<dbReference type="AlphaFoldDB" id="A0A851NT20"/>
<gene>
    <name evidence="8" type="primary">Krt75_3</name>
    <name evidence="8" type="ORF">PENPIL_R04637</name>
</gene>
<sequence length="686" mass="68651">MSRQTYSTRAGGGGRSYSAASAIVPGGSRAGFSSVSVARSGGGGGGFGRLLGGGGGGGGGGCGVGGFGSRSLYSLGGSKRISYGVGSSFRSVFGGGGSGLGGGSGGGFGLGGGGGGLGYGLGGGGGGGGGGYGFGGGPGGLGFGGAGGLGGFGGGLGAGRGPVGFSGPPSIGTIQEVTVNQSLLAPLNLEIDPNIQRVRKEEKEQIKTLNNQFASFIDKVRFLEQQNKVLETKWTLLQDQGQKNSTGKNNLDPLFEAYINNLKRQLANLLSERGRMDGELKNMQDLVEDFKNKYEEEINRRTAAENEFVVLKKDVDAAYMNKVELEAKVDALTDELNFLRALYEAELAQLSAQVSDTAVILSMDNNRDLDLSSIIAEVKAQYEDIANRSRAEAEAWYQTKYEELQATAGKHGDDLRNTKGEISELNRLIQRIRAEIENTRNQCATLQTAIGDSEERGELALKDAKAKMMELEDALQKAKADMARQLREYQELMNVKLALDIEIATYRKLLEGEESRLSGEGLNPIGYSVISSSSAAAGGAGLGGGFGGLSLSGAGGGSGFGLGGSGGSGFGLGGSGGSGFGLGGGGGSGLSLGGGGGGYSFGSGGGLGLGGGGGLGGGYGGGSGLSISSGLGLGGGGGGSGLSTAGGNFSSGSAKGTNPGVKIVSKTSSSKKSIKSQSLKNAAQPE</sequence>
<dbReference type="GO" id="GO:0045109">
    <property type="term" value="P:intermediate filament organization"/>
    <property type="evidence" value="ECO:0007669"/>
    <property type="project" value="TreeGrafter"/>
</dbReference>
<dbReference type="Gene3D" id="1.20.5.500">
    <property type="entry name" value="Single helix bin"/>
    <property type="match status" value="1"/>
</dbReference>
<keyword evidence="1 4" id="KW-0403">Intermediate filament</keyword>
<dbReference type="InterPro" id="IPR018039">
    <property type="entry name" value="IF_conserved"/>
</dbReference>
<dbReference type="GO" id="GO:0030280">
    <property type="term" value="F:structural constituent of skin epidermis"/>
    <property type="evidence" value="ECO:0007669"/>
    <property type="project" value="TreeGrafter"/>
</dbReference>
<dbReference type="OrthoDB" id="2441647at2759"/>
<dbReference type="SUPFAM" id="SSF64593">
    <property type="entry name" value="Intermediate filament protein, coiled coil region"/>
    <property type="match status" value="3"/>
</dbReference>
<feature type="coiled-coil region" evidence="5">
    <location>
        <begin position="259"/>
        <end position="349"/>
    </location>
</feature>
<dbReference type="SMART" id="SM01391">
    <property type="entry name" value="Filament"/>
    <property type="match status" value="1"/>
</dbReference>
<proteinExistence type="inferred from homology"/>
<dbReference type="Gene3D" id="1.20.5.1160">
    <property type="entry name" value="Vasodilator-stimulated phosphoprotein"/>
    <property type="match status" value="1"/>
</dbReference>
<dbReference type="FunFam" id="1.20.5.500:FF:000001">
    <property type="entry name" value="Type II keratin 23"/>
    <property type="match status" value="1"/>
</dbReference>
<feature type="domain" description="IF rod" evidence="7">
    <location>
        <begin position="202"/>
        <end position="517"/>
    </location>
</feature>
<dbReference type="FunFam" id="1.20.5.170:FF:000004">
    <property type="entry name" value="Keratin, type II cytoskeletal 5"/>
    <property type="match status" value="1"/>
</dbReference>
<feature type="region of interest" description="Disordered" evidence="6">
    <location>
        <begin position="644"/>
        <end position="686"/>
    </location>
</feature>
<dbReference type="PRINTS" id="PR01276">
    <property type="entry name" value="TYPE2KERATIN"/>
</dbReference>
<feature type="coiled-coil region" evidence="5">
    <location>
        <begin position="199"/>
        <end position="226"/>
    </location>
</feature>
<dbReference type="EMBL" id="WBMW01003575">
    <property type="protein sequence ID" value="NXC45256.1"/>
    <property type="molecule type" value="Genomic_DNA"/>
</dbReference>
<evidence type="ECO:0000256" key="4">
    <source>
        <dbReference type="RuleBase" id="RU000685"/>
    </source>
</evidence>
<evidence type="ECO:0000256" key="3">
    <source>
        <dbReference type="ARBA" id="ARBA00061646"/>
    </source>
</evidence>
<dbReference type="PROSITE" id="PS00226">
    <property type="entry name" value="IF_ROD_1"/>
    <property type="match status" value="1"/>
</dbReference>
<dbReference type="Pfam" id="PF00038">
    <property type="entry name" value="Filament"/>
    <property type="match status" value="1"/>
</dbReference>
<feature type="non-terminal residue" evidence="8">
    <location>
        <position position="1"/>
    </location>
</feature>
<feature type="coiled-coil region" evidence="5">
    <location>
        <begin position="415"/>
        <end position="495"/>
    </location>
</feature>
<dbReference type="FunFam" id="1.20.5.1160:FF:000001">
    <property type="entry name" value="Keratin type II"/>
    <property type="match status" value="1"/>
</dbReference>
<organism evidence="8 9">
    <name type="scientific">Penelope pileata</name>
    <dbReference type="NCBI Taxonomy" id="1118817"/>
    <lineage>
        <taxon>Eukaryota</taxon>
        <taxon>Metazoa</taxon>
        <taxon>Chordata</taxon>
        <taxon>Craniata</taxon>
        <taxon>Vertebrata</taxon>
        <taxon>Euteleostomi</taxon>
        <taxon>Archelosauria</taxon>
        <taxon>Archosauria</taxon>
        <taxon>Dinosauria</taxon>
        <taxon>Saurischia</taxon>
        <taxon>Theropoda</taxon>
        <taxon>Coelurosauria</taxon>
        <taxon>Aves</taxon>
        <taxon>Neognathae</taxon>
        <taxon>Galloanserae</taxon>
        <taxon>Galliformes</taxon>
        <taxon>Cracidae</taxon>
        <taxon>Penelope</taxon>
    </lineage>
</organism>
<dbReference type="PANTHER" id="PTHR45616:SF62">
    <property type="entry name" value="IF ROD DOMAIN-CONTAINING PROTEIN"/>
    <property type="match status" value="1"/>
</dbReference>
<evidence type="ECO:0000256" key="1">
    <source>
        <dbReference type="ARBA" id="ARBA00022754"/>
    </source>
</evidence>
<dbReference type="InterPro" id="IPR032444">
    <property type="entry name" value="Keratin_2_head"/>
</dbReference>
<dbReference type="InterPro" id="IPR039008">
    <property type="entry name" value="IF_rod_dom"/>
</dbReference>
<accession>A0A851NT20</accession>
<comment type="similarity">
    <text evidence="3 4">Belongs to the intermediate filament family.</text>
</comment>
<evidence type="ECO:0000313" key="8">
    <source>
        <dbReference type="EMBL" id="NXC45256.1"/>
    </source>
</evidence>
<feature type="non-terminal residue" evidence="8">
    <location>
        <position position="686"/>
    </location>
</feature>
<evidence type="ECO:0000256" key="6">
    <source>
        <dbReference type="SAM" id="MobiDB-lite"/>
    </source>
</evidence>
<evidence type="ECO:0000259" key="7">
    <source>
        <dbReference type="PROSITE" id="PS51842"/>
    </source>
</evidence>
<dbReference type="InterPro" id="IPR003054">
    <property type="entry name" value="Keratin_II"/>
</dbReference>
<keyword evidence="9" id="KW-1185">Reference proteome</keyword>
<evidence type="ECO:0000256" key="2">
    <source>
        <dbReference type="ARBA" id="ARBA00023054"/>
    </source>
</evidence>
<name>A0A851NT20_9GALL</name>
<reference evidence="8" key="1">
    <citation type="submission" date="2019-09" db="EMBL/GenBank/DDBJ databases">
        <title>Bird 10,000 Genomes (B10K) Project - Family phase.</title>
        <authorList>
            <person name="Zhang G."/>
        </authorList>
    </citation>
    <scope>NUCLEOTIDE SEQUENCE</scope>
    <source>
        <strain evidence="8">B10K-DU-001-08</strain>
        <tissue evidence="8">Muscle</tissue>
    </source>
</reference>